<dbReference type="PANTHER" id="PTHR47791">
    <property type="entry name" value="MEIOTICALLY UP-REGULATED GENE 191 PROTEIN"/>
    <property type="match status" value="1"/>
</dbReference>
<accession>A0ABS2KYY7</accession>
<dbReference type="InterPro" id="IPR008928">
    <property type="entry name" value="6-hairpin_glycosidase_sf"/>
</dbReference>
<sequence length="380" mass="41822">MPDGSRGEGYWQDRTMHDTWSSRADAAEEAVFSRHVRRLWGLPGTALGVVAWPPVRRERLFLRWHYWWQAHLIDCVVDAEERAPSARRRRRLARIARTHRLRNLTGWTNSYYDDMAWLGLSLERAQRLHLVDNRTAIAALESELFDAWDPAHGGGIRWSRKSDFFNVPANGPAAVLLARTGKLWRAQAMADWIDATLVDPTTGLVLDGIHADGRVETPIYSYCQGVVLGAETELAISLGDDKHRERVHRLVAAVQQHLTRDGVIIGGGGGDGGLFNGILARYLALVATSLPGDTDEDHEARSVAADIVLASAEAAWDNCLSIEGLPLFGSDWSAIAKLPSFGASIARFSAGTVTSSSVPERDFSVQLGGWMLMEAAHTLG</sequence>
<evidence type="ECO:0000313" key="1">
    <source>
        <dbReference type="EMBL" id="MBM7417149.1"/>
    </source>
</evidence>
<dbReference type="EMBL" id="JAFBBK010000001">
    <property type="protein sequence ID" value="MBM7417149.1"/>
    <property type="molecule type" value="Genomic_DNA"/>
</dbReference>
<name>A0ABS2KYY7_9NOCA</name>
<dbReference type="InterPro" id="IPR053169">
    <property type="entry name" value="MUG_Protein"/>
</dbReference>
<dbReference type="SUPFAM" id="SSF48208">
    <property type="entry name" value="Six-hairpin glycosidases"/>
    <property type="match status" value="1"/>
</dbReference>
<evidence type="ECO:0000313" key="2">
    <source>
        <dbReference type="Proteomes" id="UP000703038"/>
    </source>
</evidence>
<dbReference type="PANTHER" id="PTHR47791:SF3">
    <property type="entry name" value="MEIOTICALLY UP-REGULATED GENE 191 PROTEIN"/>
    <property type="match status" value="1"/>
</dbReference>
<dbReference type="Proteomes" id="UP000703038">
    <property type="component" value="Unassembled WGS sequence"/>
</dbReference>
<organism evidence="1 2">
    <name type="scientific">Rhodococcoides corynebacterioides</name>
    <dbReference type="NCBI Taxonomy" id="53972"/>
    <lineage>
        <taxon>Bacteria</taxon>
        <taxon>Bacillati</taxon>
        <taxon>Actinomycetota</taxon>
        <taxon>Actinomycetes</taxon>
        <taxon>Mycobacteriales</taxon>
        <taxon>Nocardiaceae</taxon>
        <taxon>Rhodococcoides</taxon>
    </lineage>
</organism>
<dbReference type="PIRSF" id="PIRSF021505">
    <property type="entry name" value="O_gly_hdrol"/>
    <property type="match status" value="1"/>
</dbReference>
<comment type="caution">
    <text evidence="1">The sequence shown here is derived from an EMBL/GenBank/DDBJ whole genome shotgun (WGS) entry which is preliminary data.</text>
</comment>
<reference evidence="1 2" key="1">
    <citation type="submission" date="2021-01" db="EMBL/GenBank/DDBJ databases">
        <title>Genomics of switchgrass bacterial isolates.</title>
        <authorList>
            <person name="Shade A."/>
        </authorList>
    </citation>
    <scope>NUCLEOTIDE SEQUENCE [LARGE SCALE GENOMIC DNA]</scope>
    <source>
        <strain evidence="1 2">PvP111</strain>
    </source>
</reference>
<gene>
    <name evidence="1" type="ORF">JOE42_003882</name>
</gene>
<proteinExistence type="predicted"/>
<dbReference type="Pfam" id="PF03663">
    <property type="entry name" value="Glyco_hydro_76"/>
    <property type="match status" value="1"/>
</dbReference>
<protein>
    <submittedName>
        <fullName evidence="1">Alpha-1,6-mannanase (GH76 family)</fullName>
    </submittedName>
</protein>
<dbReference type="InterPro" id="IPR005198">
    <property type="entry name" value="Glyco_hydro_76"/>
</dbReference>
<dbReference type="Gene3D" id="1.50.10.20">
    <property type="match status" value="1"/>
</dbReference>
<dbReference type="InterPro" id="IPR014512">
    <property type="entry name" value="O_gly_hydro"/>
</dbReference>
<keyword evidence="2" id="KW-1185">Reference proteome</keyword>